<evidence type="ECO:0000256" key="1">
    <source>
        <dbReference type="SAM" id="Phobius"/>
    </source>
</evidence>
<dbReference type="Proteomes" id="UP001193389">
    <property type="component" value="Chromosome"/>
</dbReference>
<gene>
    <name evidence="3" type="ORF">AQPE_2633</name>
</gene>
<keyword evidence="4" id="KW-1185">Reference proteome</keyword>
<dbReference type="KEGG" id="anf:AQPE_2633"/>
<feature type="transmembrane region" description="Helical" evidence="1">
    <location>
        <begin position="7"/>
        <end position="26"/>
    </location>
</feature>
<reference evidence="3" key="1">
    <citation type="journal article" date="2020" name="Int. J. Syst. Evol. Microbiol.">
        <title>Aquipluma nitroreducens gen. nov. sp. nov., a novel facultatively anaerobic bacterium isolated from a freshwater lake.</title>
        <authorList>
            <person name="Watanabe M."/>
            <person name="Kojima H."/>
            <person name="Fukui M."/>
        </authorList>
    </citation>
    <scope>NUCLEOTIDE SEQUENCE</scope>
    <source>
        <strain evidence="3">MeG22</strain>
    </source>
</reference>
<accession>A0A5K7SA63</accession>
<dbReference type="AlphaFoldDB" id="A0A5K7SA63"/>
<keyword evidence="1" id="KW-0812">Transmembrane</keyword>
<dbReference type="InterPro" id="IPR055087">
    <property type="entry name" value="GldL-like_N"/>
</dbReference>
<feature type="domain" description="Gliding motility protein GldL-like N-terminal" evidence="2">
    <location>
        <begin position="16"/>
        <end position="44"/>
    </location>
</feature>
<evidence type="ECO:0000313" key="3">
    <source>
        <dbReference type="EMBL" id="BBE18471.1"/>
    </source>
</evidence>
<organism evidence="3 4">
    <name type="scientific">Aquipluma nitroreducens</name>
    <dbReference type="NCBI Taxonomy" id="2010828"/>
    <lineage>
        <taxon>Bacteria</taxon>
        <taxon>Pseudomonadati</taxon>
        <taxon>Bacteroidota</taxon>
        <taxon>Bacteroidia</taxon>
        <taxon>Marinilabiliales</taxon>
        <taxon>Prolixibacteraceae</taxon>
        <taxon>Aquipluma</taxon>
    </lineage>
</organism>
<dbReference type="Pfam" id="PF22827">
    <property type="entry name" value="GldL_N"/>
    <property type="match status" value="1"/>
</dbReference>
<name>A0A5K7SA63_9BACT</name>
<keyword evidence="1" id="KW-1133">Transmembrane helix</keyword>
<protein>
    <recommendedName>
        <fullName evidence="2">Gliding motility protein GldL-like N-terminal domain-containing protein</fullName>
    </recommendedName>
</protein>
<evidence type="ECO:0000313" key="4">
    <source>
        <dbReference type="Proteomes" id="UP001193389"/>
    </source>
</evidence>
<evidence type="ECO:0000259" key="2">
    <source>
        <dbReference type="Pfam" id="PF22827"/>
    </source>
</evidence>
<dbReference type="EMBL" id="AP018694">
    <property type="protein sequence ID" value="BBE18471.1"/>
    <property type="molecule type" value="Genomic_DNA"/>
</dbReference>
<keyword evidence="1" id="KW-0472">Membrane</keyword>
<proteinExistence type="predicted"/>
<sequence length="61" mass="6982">MNKVMKYLLLVSGISVFVGAFFRLQHYPNGDFFLMAGLLTHFVISTFEVSRLKNILADKDK</sequence>